<dbReference type="Proteomes" id="UP000887574">
    <property type="component" value="Unplaced"/>
</dbReference>
<reference evidence="2" key="1">
    <citation type="submission" date="2022-11" db="UniProtKB">
        <authorList>
            <consortium name="WormBaseParasite"/>
        </authorList>
    </citation>
    <scope>IDENTIFICATION</scope>
</reference>
<protein>
    <submittedName>
        <fullName evidence="2">Uncharacterized protein</fullName>
    </submittedName>
</protein>
<proteinExistence type="predicted"/>
<evidence type="ECO:0000313" key="1">
    <source>
        <dbReference type="Proteomes" id="UP000887574"/>
    </source>
</evidence>
<evidence type="ECO:0000313" key="2">
    <source>
        <dbReference type="WBParaSite" id="jg14245"/>
    </source>
</evidence>
<keyword evidence="1" id="KW-1185">Reference proteome</keyword>
<dbReference type="AlphaFoldDB" id="A0A915D103"/>
<dbReference type="WBParaSite" id="jg14245">
    <property type="protein sequence ID" value="jg14245"/>
    <property type="gene ID" value="jg14245"/>
</dbReference>
<name>A0A915D103_9BILA</name>
<accession>A0A915D103</accession>
<sequence length="241" mass="28479">MDALSLSRHIRLHKFTGFGGAFGSCGKRRKWSFQFFMLCQEQVSSNLREAIQDDQKVWPQFRPASFSVDLSWPLFKHCKKFSSIYHCWLLLPPHAQFQEMPVKQQSRSSLPGSRVFDPSQNGHVTRLVPPLDVWNCFAQLEAYLPAELSPVMHYFSQYYVGTFMDPPMFPVNLWSCYDRLWKVRIELTPLLRLRIEDCRMLWEWNIHVGRLLADLKRIQRTHDFDYDNICRNSGSEKKKSL</sequence>
<organism evidence="1 2">
    <name type="scientific">Ditylenchus dipsaci</name>
    <dbReference type="NCBI Taxonomy" id="166011"/>
    <lineage>
        <taxon>Eukaryota</taxon>
        <taxon>Metazoa</taxon>
        <taxon>Ecdysozoa</taxon>
        <taxon>Nematoda</taxon>
        <taxon>Chromadorea</taxon>
        <taxon>Rhabditida</taxon>
        <taxon>Tylenchina</taxon>
        <taxon>Tylenchomorpha</taxon>
        <taxon>Sphaerularioidea</taxon>
        <taxon>Anguinidae</taxon>
        <taxon>Anguininae</taxon>
        <taxon>Ditylenchus</taxon>
    </lineage>
</organism>